<accession>A0A6D2JAB6</accession>
<gene>
    <name evidence="2" type="ORF">MERR_LOCUS21492</name>
</gene>
<keyword evidence="3" id="KW-1185">Reference proteome</keyword>
<evidence type="ECO:0000313" key="3">
    <source>
        <dbReference type="Proteomes" id="UP000467841"/>
    </source>
</evidence>
<name>A0A6D2JAB6_9BRAS</name>
<proteinExistence type="predicted"/>
<sequence length="116" mass="13235">MTSSPPSILVQIQLFTVRATCEAKSSSSSTESSPQAEFERVKRESRFDRSGNSGIGSCMWTRYAEEVAIYFGVIKGGRFLITRHDVPFYISKRLNVLDLSITTLYAVMRHLWDEYK</sequence>
<comment type="caution">
    <text evidence="2">The sequence shown here is derived from an EMBL/GenBank/DDBJ whole genome shotgun (WGS) entry which is preliminary data.</text>
</comment>
<reference evidence="2" key="1">
    <citation type="submission" date="2020-01" db="EMBL/GenBank/DDBJ databases">
        <authorList>
            <person name="Mishra B."/>
        </authorList>
    </citation>
    <scope>NUCLEOTIDE SEQUENCE [LARGE SCALE GENOMIC DNA]</scope>
</reference>
<dbReference type="EMBL" id="CACVBM020001144">
    <property type="protein sequence ID" value="CAA7034257.1"/>
    <property type="molecule type" value="Genomic_DNA"/>
</dbReference>
<protein>
    <submittedName>
        <fullName evidence="2">Uncharacterized protein</fullName>
    </submittedName>
</protein>
<organism evidence="2 3">
    <name type="scientific">Microthlaspi erraticum</name>
    <dbReference type="NCBI Taxonomy" id="1685480"/>
    <lineage>
        <taxon>Eukaryota</taxon>
        <taxon>Viridiplantae</taxon>
        <taxon>Streptophyta</taxon>
        <taxon>Embryophyta</taxon>
        <taxon>Tracheophyta</taxon>
        <taxon>Spermatophyta</taxon>
        <taxon>Magnoliopsida</taxon>
        <taxon>eudicotyledons</taxon>
        <taxon>Gunneridae</taxon>
        <taxon>Pentapetalae</taxon>
        <taxon>rosids</taxon>
        <taxon>malvids</taxon>
        <taxon>Brassicales</taxon>
        <taxon>Brassicaceae</taxon>
        <taxon>Coluteocarpeae</taxon>
        <taxon>Microthlaspi</taxon>
    </lineage>
</organism>
<dbReference type="AlphaFoldDB" id="A0A6D2JAB6"/>
<evidence type="ECO:0000256" key="1">
    <source>
        <dbReference type="SAM" id="MobiDB-lite"/>
    </source>
</evidence>
<feature type="region of interest" description="Disordered" evidence="1">
    <location>
        <begin position="23"/>
        <end position="55"/>
    </location>
</feature>
<evidence type="ECO:0000313" key="2">
    <source>
        <dbReference type="EMBL" id="CAA7034257.1"/>
    </source>
</evidence>
<dbReference type="Proteomes" id="UP000467841">
    <property type="component" value="Unassembled WGS sequence"/>
</dbReference>
<feature type="compositionally biased region" description="Basic and acidic residues" evidence="1">
    <location>
        <begin position="37"/>
        <end position="49"/>
    </location>
</feature>